<dbReference type="NCBIfam" id="TIGR00101">
    <property type="entry name" value="ureG"/>
    <property type="match status" value="1"/>
</dbReference>
<dbReference type="Pfam" id="PF02492">
    <property type="entry name" value="cobW"/>
    <property type="match status" value="1"/>
</dbReference>
<dbReference type="GO" id="GO:0005737">
    <property type="term" value="C:cytoplasm"/>
    <property type="evidence" value="ECO:0007669"/>
    <property type="project" value="UniProtKB-SubCell"/>
</dbReference>
<keyword evidence="5 6" id="KW-0143">Chaperone</keyword>
<comment type="subunit">
    <text evidence="6">Homodimer. UreD, UreF and UreG form a complex that acts as a GTP-hydrolysis-dependent molecular chaperone, activating the urease apoprotein by helping to assemble the nickel containing metallocenter of UreC. The UreE protein probably delivers the nickel.</text>
</comment>
<keyword evidence="2 6" id="KW-0547">Nucleotide-binding</keyword>
<evidence type="ECO:0000256" key="4">
    <source>
        <dbReference type="ARBA" id="ARBA00023134"/>
    </source>
</evidence>
<keyword evidence="9" id="KW-1185">Reference proteome</keyword>
<dbReference type="OrthoDB" id="9802035at2"/>
<dbReference type="GO" id="GO:0043419">
    <property type="term" value="P:urea catabolic process"/>
    <property type="evidence" value="ECO:0007669"/>
    <property type="project" value="InterPro"/>
</dbReference>
<keyword evidence="6" id="KW-0963">Cytoplasm</keyword>
<feature type="domain" description="CobW/HypB/UreG nucleotide-binding" evidence="7">
    <location>
        <begin position="15"/>
        <end position="180"/>
    </location>
</feature>
<dbReference type="InterPro" id="IPR004400">
    <property type="entry name" value="UreG"/>
</dbReference>
<protein>
    <recommendedName>
        <fullName evidence="6">Urease accessory protein UreG</fullName>
    </recommendedName>
</protein>
<dbReference type="Proteomes" id="UP000442533">
    <property type="component" value="Unassembled WGS sequence"/>
</dbReference>
<dbReference type="GO" id="GO:0005525">
    <property type="term" value="F:GTP binding"/>
    <property type="evidence" value="ECO:0007669"/>
    <property type="project" value="UniProtKB-KW"/>
</dbReference>
<sequence length="228" mass="24237">MNVHLPSAPKGPARIGIGGPVGSGKTALIERLLPALARRGIEVAVITNDLVTREDAERVRRSGLIDPGRVRAVEAGACPHTVIREDPTLNIAAAEDLEARYPGLDLILLESGGDNLASTFSLDLVDWWMFVIDVGQGDDIPRKRGPGIVQSDLLVINKLDLAPYVHVNADQVLTEAAGVRKGRALLGCACRPHGRAASDQADGIEAIIDLIVRDVLFTDIPAEVQGEA</sequence>
<dbReference type="EMBL" id="WMIF01000027">
    <property type="protein sequence ID" value="MTH36035.1"/>
    <property type="molecule type" value="Genomic_DNA"/>
</dbReference>
<dbReference type="HAMAP" id="MF_01389">
    <property type="entry name" value="UreG"/>
    <property type="match status" value="1"/>
</dbReference>
<evidence type="ECO:0000256" key="6">
    <source>
        <dbReference type="HAMAP-Rule" id="MF_01389"/>
    </source>
</evidence>
<evidence type="ECO:0000256" key="1">
    <source>
        <dbReference type="ARBA" id="ARBA00005732"/>
    </source>
</evidence>
<comment type="function">
    <text evidence="6">Facilitates the functional incorporation of the urease nickel metallocenter. This process requires GTP hydrolysis, probably effectuated by UreG.</text>
</comment>
<keyword evidence="3 6" id="KW-0996">Nickel insertion</keyword>
<organism evidence="8 9">
    <name type="scientific">Paracoccus limosus</name>
    <dbReference type="NCBI Taxonomy" id="913252"/>
    <lineage>
        <taxon>Bacteria</taxon>
        <taxon>Pseudomonadati</taxon>
        <taxon>Pseudomonadota</taxon>
        <taxon>Alphaproteobacteria</taxon>
        <taxon>Rhodobacterales</taxon>
        <taxon>Paracoccaceae</taxon>
        <taxon>Paracoccus</taxon>
    </lineage>
</organism>
<evidence type="ECO:0000256" key="2">
    <source>
        <dbReference type="ARBA" id="ARBA00022741"/>
    </source>
</evidence>
<dbReference type="AlphaFoldDB" id="A0A844H7J5"/>
<evidence type="ECO:0000259" key="7">
    <source>
        <dbReference type="Pfam" id="PF02492"/>
    </source>
</evidence>
<reference evidence="8 9" key="1">
    <citation type="submission" date="2019-11" db="EMBL/GenBank/DDBJ databases">
        <authorList>
            <person name="Dong K."/>
        </authorList>
    </citation>
    <scope>NUCLEOTIDE SEQUENCE [LARGE SCALE GENOMIC DNA]</scope>
    <source>
        <strain evidence="8 9">JCM 17370</strain>
    </source>
</reference>
<dbReference type="InterPro" id="IPR003495">
    <property type="entry name" value="CobW/HypB/UreG_nucleotide-bd"/>
</dbReference>
<dbReference type="Gene3D" id="3.40.50.300">
    <property type="entry name" value="P-loop containing nucleotide triphosphate hydrolases"/>
    <property type="match status" value="1"/>
</dbReference>
<name>A0A844H7J5_9RHOB</name>
<gene>
    <name evidence="6 8" type="primary">ureG</name>
    <name evidence="8" type="ORF">GL279_15645</name>
</gene>
<dbReference type="RefSeq" id="WP_155065546.1">
    <property type="nucleotide sequence ID" value="NZ_WMIF01000027.1"/>
</dbReference>
<evidence type="ECO:0000256" key="3">
    <source>
        <dbReference type="ARBA" id="ARBA00022988"/>
    </source>
</evidence>
<dbReference type="PANTHER" id="PTHR31715">
    <property type="entry name" value="UREASE ACCESSORY PROTEIN G"/>
    <property type="match status" value="1"/>
</dbReference>
<evidence type="ECO:0000313" key="8">
    <source>
        <dbReference type="EMBL" id="MTH36035.1"/>
    </source>
</evidence>
<evidence type="ECO:0000256" key="5">
    <source>
        <dbReference type="ARBA" id="ARBA00023186"/>
    </source>
</evidence>
<proteinExistence type="inferred from homology"/>
<accession>A0A844H7J5</accession>
<dbReference type="SUPFAM" id="SSF52540">
    <property type="entry name" value="P-loop containing nucleoside triphosphate hydrolases"/>
    <property type="match status" value="1"/>
</dbReference>
<feature type="binding site" evidence="6">
    <location>
        <begin position="19"/>
        <end position="26"/>
    </location>
    <ligand>
        <name>GTP</name>
        <dbReference type="ChEBI" id="CHEBI:37565"/>
    </ligand>
</feature>
<comment type="similarity">
    <text evidence="1 6">Belongs to the SIMIBI class G3E GTPase family. UreG subfamily.</text>
</comment>
<dbReference type="GO" id="GO:0003924">
    <property type="term" value="F:GTPase activity"/>
    <property type="evidence" value="ECO:0007669"/>
    <property type="project" value="InterPro"/>
</dbReference>
<dbReference type="InterPro" id="IPR027417">
    <property type="entry name" value="P-loop_NTPase"/>
</dbReference>
<dbReference type="GO" id="GO:0016151">
    <property type="term" value="F:nickel cation binding"/>
    <property type="evidence" value="ECO:0007669"/>
    <property type="project" value="UniProtKB-UniRule"/>
</dbReference>
<comment type="caution">
    <text evidence="8">The sequence shown here is derived from an EMBL/GenBank/DDBJ whole genome shotgun (WGS) entry which is preliminary data.</text>
</comment>
<comment type="subcellular location">
    <subcellularLocation>
        <location evidence="6">Cytoplasm</location>
    </subcellularLocation>
</comment>
<evidence type="ECO:0000313" key="9">
    <source>
        <dbReference type="Proteomes" id="UP000442533"/>
    </source>
</evidence>
<dbReference type="PANTHER" id="PTHR31715:SF0">
    <property type="entry name" value="UREASE ACCESSORY PROTEIN G"/>
    <property type="match status" value="1"/>
</dbReference>
<keyword evidence="4 6" id="KW-0342">GTP-binding</keyword>